<sequence>MFDSAQFRSFPCNFCPRVLKSANGRSLHINSKHPDFSSDSEAEQGARTTIKLHPKLTAGIRFADRHDFDWADYHYVEVQSSEDTINRGLDLWMAEQIQVMQSTEGFTPPPWSSTKDLYKTIDAIEDGDVPFERVFFRYSGVIEENAPSWKTATYELCVRDVRAVVQQQMATPQFKEEFQTAPYRQYDQSGHRIYSNFMSGDWAWREADKIAEDPRTHGAMVVPVDGGLDKTTVSVATGSQQYHPYYVSPANLSNAARRGHGNGVIPVAFIPIVDMSKFEKKTKEFKRFARQLYHACIARIYAPLREGMTTPEVIKCPDGHFRRAIYSIGPIIADYPEQVWLTGIVQGWCPKCFAKPGDLNDKKVPRRNHEKTDFLLCYFDSGQLWDIFGVRDDVVPFTHSYPRADIHELIAPDLLHQLIKGTFKDHLVTWINDYIKLSNSEARALEIIQDIDHHIAAMPPYPGLRRFKDGRDFAQWTGDDSKALMKVYLPAIVGYVPDDMVECLSSFLGLCYILRRNAINVPALNQAKEELARFHRLREIFVETGTRTHCSLPRQHSLPHFITGVTEFGAANGTCSSITESKHIEAVKDTWRRTNRFEALYQMLTILVRMHKMQTLKRKFEEKGMLQGSTAAYMALAIQYESRVVPTPQQTHNSPEAEEAPSDDDDDDVVPLVGPRFASSVKLAKTKARGNSRSLHGLATELNLPQLVPAFLSFLYLDRYDREPLENLSDTMAFSGRIYTHHSATARFFTPSDTCGVGGMQQQTIRCNPEWHEKGRFDTVFVQGDGAEMKGLMVAQLRLLFSFVDTETGRSHECALVNWFPLVDDEPDPVTGMWMVEREEGIGGERDEEGGAPPLQVISLATVVRGAHLAPVFGDDGNIPGWVTYLDSLDVFSSFYVNHFVDHHAHELIMSCTNI</sequence>
<evidence type="ECO:0000313" key="2">
    <source>
        <dbReference type="EMBL" id="TEB31953.1"/>
    </source>
</evidence>
<name>A0A4Y7TCQ9_COPMI</name>
<evidence type="ECO:0008006" key="4">
    <source>
        <dbReference type="Google" id="ProtNLM"/>
    </source>
</evidence>
<gene>
    <name evidence="2" type="ORF">FA13DRAFT_1754694</name>
</gene>
<dbReference type="Proteomes" id="UP000298030">
    <property type="component" value="Unassembled WGS sequence"/>
</dbReference>
<accession>A0A4Y7TCQ9</accession>
<dbReference type="EMBL" id="QPFP01000017">
    <property type="protein sequence ID" value="TEB31953.1"/>
    <property type="molecule type" value="Genomic_DNA"/>
</dbReference>
<dbReference type="Pfam" id="PF18759">
    <property type="entry name" value="Plavaka"/>
    <property type="match status" value="1"/>
</dbReference>
<proteinExistence type="predicted"/>
<evidence type="ECO:0000256" key="1">
    <source>
        <dbReference type="SAM" id="MobiDB-lite"/>
    </source>
</evidence>
<feature type="region of interest" description="Disordered" evidence="1">
    <location>
        <begin position="645"/>
        <end position="668"/>
    </location>
</feature>
<protein>
    <recommendedName>
        <fullName evidence="4">C2H2-type domain-containing protein</fullName>
    </recommendedName>
</protein>
<keyword evidence="3" id="KW-1185">Reference proteome</keyword>
<feature type="compositionally biased region" description="Acidic residues" evidence="1">
    <location>
        <begin position="656"/>
        <end position="668"/>
    </location>
</feature>
<comment type="caution">
    <text evidence="2">The sequence shown here is derived from an EMBL/GenBank/DDBJ whole genome shotgun (WGS) entry which is preliminary data.</text>
</comment>
<dbReference type="OrthoDB" id="3199698at2759"/>
<dbReference type="AlphaFoldDB" id="A0A4Y7TCQ9"/>
<organism evidence="2 3">
    <name type="scientific">Coprinellus micaceus</name>
    <name type="common">Glistening ink-cap mushroom</name>
    <name type="synonym">Coprinus micaceus</name>
    <dbReference type="NCBI Taxonomy" id="71717"/>
    <lineage>
        <taxon>Eukaryota</taxon>
        <taxon>Fungi</taxon>
        <taxon>Dikarya</taxon>
        <taxon>Basidiomycota</taxon>
        <taxon>Agaricomycotina</taxon>
        <taxon>Agaricomycetes</taxon>
        <taxon>Agaricomycetidae</taxon>
        <taxon>Agaricales</taxon>
        <taxon>Agaricineae</taxon>
        <taxon>Psathyrellaceae</taxon>
        <taxon>Coprinellus</taxon>
    </lineage>
</organism>
<dbReference type="InterPro" id="IPR041078">
    <property type="entry name" value="Plavaka"/>
</dbReference>
<reference evidence="2 3" key="1">
    <citation type="journal article" date="2019" name="Nat. Ecol. Evol.">
        <title>Megaphylogeny resolves global patterns of mushroom evolution.</title>
        <authorList>
            <person name="Varga T."/>
            <person name="Krizsan K."/>
            <person name="Foldi C."/>
            <person name="Dima B."/>
            <person name="Sanchez-Garcia M."/>
            <person name="Sanchez-Ramirez S."/>
            <person name="Szollosi G.J."/>
            <person name="Szarkandi J.G."/>
            <person name="Papp V."/>
            <person name="Albert L."/>
            <person name="Andreopoulos W."/>
            <person name="Angelini C."/>
            <person name="Antonin V."/>
            <person name="Barry K.W."/>
            <person name="Bougher N.L."/>
            <person name="Buchanan P."/>
            <person name="Buyck B."/>
            <person name="Bense V."/>
            <person name="Catcheside P."/>
            <person name="Chovatia M."/>
            <person name="Cooper J."/>
            <person name="Damon W."/>
            <person name="Desjardin D."/>
            <person name="Finy P."/>
            <person name="Geml J."/>
            <person name="Haridas S."/>
            <person name="Hughes K."/>
            <person name="Justo A."/>
            <person name="Karasinski D."/>
            <person name="Kautmanova I."/>
            <person name="Kiss B."/>
            <person name="Kocsube S."/>
            <person name="Kotiranta H."/>
            <person name="LaButti K.M."/>
            <person name="Lechner B.E."/>
            <person name="Liimatainen K."/>
            <person name="Lipzen A."/>
            <person name="Lukacs Z."/>
            <person name="Mihaltcheva S."/>
            <person name="Morgado L.N."/>
            <person name="Niskanen T."/>
            <person name="Noordeloos M.E."/>
            <person name="Ohm R.A."/>
            <person name="Ortiz-Santana B."/>
            <person name="Ovrebo C."/>
            <person name="Racz N."/>
            <person name="Riley R."/>
            <person name="Savchenko A."/>
            <person name="Shiryaev A."/>
            <person name="Soop K."/>
            <person name="Spirin V."/>
            <person name="Szebenyi C."/>
            <person name="Tomsovsky M."/>
            <person name="Tulloss R.E."/>
            <person name="Uehling J."/>
            <person name="Grigoriev I.V."/>
            <person name="Vagvolgyi C."/>
            <person name="Papp T."/>
            <person name="Martin F.M."/>
            <person name="Miettinen O."/>
            <person name="Hibbett D.S."/>
            <person name="Nagy L.G."/>
        </authorList>
    </citation>
    <scope>NUCLEOTIDE SEQUENCE [LARGE SCALE GENOMIC DNA]</scope>
    <source>
        <strain evidence="2 3">FP101781</strain>
    </source>
</reference>
<evidence type="ECO:0000313" key="3">
    <source>
        <dbReference type="Proteomes" id="UP000298030"/>
    </source>
</evidence>